<evidence type="ECO:0000313" key="3">
    <source>
        <dbReference type="EMBL" id="KAF2644299.1"/>
    </source>
</evidence>
<feature type="compositionally biased region" description="Low complexity" evidence="2">
    <location>
        <begin position="46"/>
        <end position="61"/>
    </location>
</feature>
<feature type="compositionally biased region" description="Polar residues" evidence="2">
    <location>
        <begin position="1025"/>
        <end position="1043"/>
    </location>
</feature>
<feature type="coiled-coil region" evidence="1">
    <location>
        <begin position="733"/>
        <end position="827"/>
    </location>
</feature>
<feature type="compositionally biased region" description="Low complexity" evidence="2">
    <location>
        <begin position="381"/>
        <end position="396"/>
    </location>
</feature>
<feature type="region of interest" description="Disordered" evidence="2">
    <location>
        <begin position="1025"/>
        <end position="1070"/>
    </location>
</feature>
<proteinExistence type="predicted"/>
<feature type="compositionally biased region" description="Low complexity" evidence="2">
    <location>
        <begin position="1"/>
        <end position="13"/>
    </location>
</feature>
<feature type="compositionally biased region" description="Pro residues" evidence="2">
    <location>
        <begin position="476"/>
        <end position="489"/>
    </location>
</feature>
<dbReference type="Proteomes" id="UP000799753">
    <property type="component" value="Unassembled WGS sequence"/>
</dbReference>
<feature type="compositionally biased region" description="Low complexity" evidence="2">
    <location>
        <begin position="965"/>
        <end position="977"/>
    </location>
</feature>
<feature type="region of interest" description="Disordered" evidence="2">
    <location>
        <begin position="1150"/>
        <end position="1170"/>
    </location>
</feature>
<feature type="compositionally biased region" description="Low complexity" evidence="2">
    <location>
        <begin position="95"/>
        <end position="106"/>
    </location>
</feature>
<evidence type="ECO:0000256" key="2">
    <source>
        <dbReference type="SAM" id="MobiDB-lite"/>
    </source>
</evidence>
<dbReference type="EMBL" id="MU006779">
    <property type="protein sequence ID" value="KAF2644299.1"/>
    <property type="molecule type" value="Genomic_DNA"/>
</dbReference>
<organism evidence="3 4">
    <name type="scientific">Massarina eburnea CBS 473.64</name>
    <dbReference type="NCBI Taxonomy" id="1395130"/>
    <lineage>
        <taxon>Eukaryota</taxon>
        <taxon>Fungi</taxon>
        <taxon>Dikarya</taxon>
        <taxon>Ascomycota</taxon>
        <taxon>Pezizomycotina</taxon>
        <taxon>Dothideomycetes</taxon>
        <taxon>Pleosporomycetidae</taxon>
        <taxon>Pleosporales</taxon>
        <taxon>Massarineae</taxon>
        <taxon>Massarinaceae</taxon>
        <taxon>Massarina</taxon>
    </lineage>
</organism>
<keyword evidence="1" id="KW-0175">Coiled coil</keyword>
<feature type="compositionally biased region" description="Polar residues" evidence="2">
    <location>
        <begin position="642"/>
        <end position="656"/>
    </location>
</feature>
<feature type="region of interest" description="Disordered" evidence="2">
    <location>
        <begin position="459"/>
        <end position="671"/>
    </location>
</feature>
<feature type="compositionally biased region" description="Polar residues" evidence="2">
    <location>
        <begin position="951"/>
        <end position="960"/>
    </location>
</feature>
<evidence type="ECO:0000313" key="4">
    <source>
        <dbReference type="Proteomes" id="UP000799753"/>
    </source>
</evidence>
<reference evidence="3" key="1">
    <citation type="journal article" date="2020" name="Stud. Mycol.">
        <title>101 Dothideomycetes genomes: a test case for predicting lifestyles and emergence of pathogens.</title>
        <authorList>
            <person name="Haridas S."/>
            <person name="Albert R."/>
            <person name="Binder M."/>
            <person name="Bloem J."/>
            <person name="Labutti K."/>
            <person name="Salamov A."/>
            <person name="Andreopoulos B."/>
            <person name="Baker S."/>
            <person name="Barry K."/>
            <person name="Bills G."/>
            <person name="Bluhm B."/>
            <person name="Cannon C."/>
            <person name="Castanera R."/>
            <person name="Culley D."/>
            <person name="Daum C."/>
            <person name="Ezra D."/>
            <person name="Gonzalez J."/>
            <person name="Henrissat B."/>
            <person name="Kuo A."/>
            <person name="Liang C."/>
            <person name="Lipzen A."/>
            <person name="Lutzoni F."/>
            <person name="Magnuson J."/>
            <person name="Mondo S."/>
            <person name="Nolan M."/>
            <person name="Ohm R."/>
            <person name="Pangilinan J."/>
            <person name="Park H.-J."/>
            <person name="Ramirez L."/>
            <person name="Alfaro M."/>
            <person name="Sun H."/>
            <person name="Tritt A."/>
            <person name="Yoshinaga Y."/>
            <person name="Zwiers L.-H."/>
            <person name="Turgeon B."/>
            <person name="Goodwin S."/>
            <person name="Spatafora J."/>
            <person name="Crous P."/>
            <person name="Grigoriev I."/>
        </authorList>
    </citation>
    <scope>NUCLEOTIDE SEQUENCE</scope>
    <source>
        <strain evidence="3">CBS 473.64</strain>
    </source>
</reference>
<feature type="compositionally biased region" description="Low complexity" evidence="2">
    <location>
        <begin position="418"/>
        <end position="430"/>
    </location>
</feature>
<protein>
    <submittedName>
        <fullName evidence="3">Uncharacterized protein</fullName>
    </submittedName>
</protein>
<feature type="compositionally biased region" description="Polar residues" evidence="2">
    <location>
        <begin position="116"/>
        <end position="127"/>
    </location>
</feature>
<evidence type="ECO:0000256" key="1">
    <source>
        <dbReference type="SAM" id="Coils"/>
    </source>
</evidence>
<feature type="compositionally biased region" description="Low complexity" evidence="2">
    <location>
        <begin position="264"/>
        <end position="356"/>
    </location>
</feature>
<gene>
    <name evidence="3" type="ORF">P280DRAFT_515256</name>
</gene>
<feature type="compositionally biased region" description="Polar residues" evidence="2">
    <location>
        <begin position="362"/>
        <end position="380"/>
    </location>
</feature>
<feature type="compositionally biased region" description="Polar residues" evidence="2">
    <location>
        <begin position="203"/>
        <end position="217"/>
    </location>
</feature>
<dbReference type="OrthoDB" id="1883964at2759"/>
<feature type="compositionally biased region" description="Basic and acidic residues" evidence="2">
    <location>
        <begin position="1152"/>
        <end position="1163"/>
    </location>
</feature>
<accession>A0A6A6S973</accession>
<keyword evidence="4" id="KW-1185">Reference proteome</keyword>
<feature type="region of interest" description="Disordered" evidence="2">
    <location>
        <begin position="1"/>
        <end position="447"/>
    </location>
</feature>
<feature type="compositionally biased region" description="Polar residues" evidence="2">
    <location>
        <begin position="432"/>
        <end position="447"/>
    </location>
</feature>
<feature type="compositionally biased region" description="Low complexity" evidence="2">
    <location>
        <begin position="1053"/>
        <end position="1070"/>
    </location>
</feature>
<feature type="compositionally biased region" description="Low complexity" evidence="2">
    <location>
        <begin position="596"/>
        <end position="609"/>
    </location>
</feature>
<feature type="region of interest" description="Disordered" evidence="2">
    <location>
        <begin position="923"/>
        <end position="1007"/>
    </location>
</feature>
<feature type="compositionally biased region" description="Low complexity" evidence="2">
    <location>
        <begin position="542"/>
        <end position="556"/>
    </location>
</feature>
<name>A0A6A6S973_9PLEO</name>
<sequence>MQNYGQQGQTGYQRPGSVTGFSAPAPPPPYGAPQGYQSAAPPNQSPAQQFQQWGPPQQAGGYNPGVYGAMPGGYSQGQSAQDVPPPPPPKPAGFAAAVHNQQHAQNFGQQPAYGAQHNTEYTQATGGYSQPYSTAAPPPPSQTPGGSYFPPPQTPQQPSRPGSIYGANQVGTYSTPASAAPQVPPSTIWSPNEHHPAYIPPSLTGQGTQSYMPANTNPMPGVYVPPPPDIPAWQQAQHAPLQGGKKFTYTKPMADSGVYGQGYQGTPPAQQQAQYAQPSQYATQSPVQQQAQFGQFPPQQQGQFGQNAPVQQTYGQAAQPQAQYSQQPLPQPYNQAPPTCQTPQQQFQQSSQWQAPADQGYGEQQQDVQTPYNAQAPYNAQQPGQQHGWQQYPQPQDAGIQAPRPINGHTGTTAPGFVSQPSPQSQPVSPLNHRQSMSFNSVQNQAGIGRTGSVSSIALGAIHAQRAGNRTESPKPKPLPPAKIPTPPPPRDEKTKFSALGAGGPSDWEHFGGEDEIDDEAIFGAKKEKDEEAPQELPAQVPSPISAPSEISSPPIQETGLPPSHHSGQSFVMEEAPPPSHQPQQGFVTVDAAAVPPSSTQYPYSSQYTQPPPTQQSFAMDDGDWASQSRALQQPQQSQMSNTFATHNDVQSSQQPHAHGSNAWDQQPSQAYGAELRAKDVAYECLRAESEGEKSILRKEIDELKVVMETVRRHAEAERNTMDEQTRALRIAAETAENAKSHVENEKKVLEEQIQVMKTTAEQAEANTYALIKEKDAAIERWKEDADGKDENVKEKETTILDLDKQIKEKDAMIEELRGQLEAEKSKELPKPTPADLVPDIDPWYAGSLERYITMLRSEAHEPVVEDKIQTFTAFLKAESSVRGLEYYNSLPAAPTPVQEHVQQFVDIPRKISNASITNKEDLRVHIPDRVQSPNDEFQYSPGGRPMLQGKPTTNQSFGTPNAPPSVSTTVLTPTSSQDDDFNKTPTSIQSPAEGHPRPQYKAYVPPGVTQEQSLKNLNLRRQSISFGNNTPTSSLQTPGSGKSNDDIFFGGPPSQTSSNPTSRPTTSSASAIPVPAPLFTPRPPSANIPALAHKKDPMEVLATLVPTKITSPQPNPQVEKVRSKLTGVSSDFSFIQELTTTWERSAALTRKKNDDARRKRQEESEENTDQLFNDHEISYADIGPIEDEFKEQERQVKAQEDKEEYDAYTTSVFDKVYERLHEDIRILTDIYIDAESLLQTSVSGLKSMEGGDVATTERALDLLKQVHECMEVRHEKVTTAVAERDKKYKKTEIQPAYAAGDIKKMKSLEKHFEKAEKQALARAKAEKADREAEFVHVVEEVIVNAVGGEQKDIDHIVATINLLPAGSSSNHKDYERVLNLAYETVQKLKESSKLLLGMLNEIEVKLNEVDGEAVIMAAKAEYAEQDRIRELEGDVKNRETELREEFRRRVGVIDQDSRELELLIAEKKKARNGSVVEGKEEVVERVVMSPEEEMKERLRKALEEAKRRNGDL</sequence>
<feature type="compositionally biased region" description="Low complexity" evidence="2">
    <location>
        <begin position="627"/>
        <end position="641"/>
    </location>
</feature>